<keyword evidence="1" id="KW-0812">Transmembrane</keyword>
<sequence length="116" mass="13156">MVRQSDNLGYWSLFTCRSRKAGLIRHPNLFHGQTTSLFRHGFFLGTAFFLVATLLLPPIRLCIVSIVYICHWSLPLRLKIQRDLEALMGLPGPTPFAIQRSTILTGLYALTKIVID</sequence>
<proteinExistence type="predicted"/>
<feature type="transmembrane region" description="Helical" evidence="1">
    <location>
        <begin position="42"/>
        <end position="70"/>
    </location>
</feature>
<keyword evidence="1" id="KW-1133">Transmembrane helix</keyword>
<gene>
    <name evidence="2" type="ORF">BECKH772B_GA0070898_103533</name>
</gene>
<protein>
    <submittedName>
        <fullName evidence="2">Uncharacterized protein</fullName>
    </submittedName>
</protein>
<reference evidence="2" key="1">
    <citation type="submission" date="2019-02" db="EMBL/GenBank/DDBJ databases">
        <authorList>
            <person name="Gruber-Vodicka R. H."/>
            <person name="Seah K. B. B."/>
        </authorList>
    </citation>
    <scope>NUCLEOTIDE SEQUENCE</scope>
    <source>
        <strain evidence="2">BECK_SA2B20</strain>
    </source>
</reference>
<organism evidence="2">
    <name type="scientific">Candidatus Kentrum eta</name>
    <dbReference type="NCBI Taxonomy" id="2126337"/>
    <lineage>
        <taxon>Bacteria</taxon>
        <taxon>Pseudomonadati</taxon>
        <taxon>Pseudomonadota</taxon>
        <taxon>Gammaproteobacteria</taxon>
        <taxon>Candidatus Kentrum</taxon>
    </lineage>
</organism>
<dbReference type="AlphaFoldDB" id="A0A450VFD0"/>
<evidence type="ECO:0000256" key="1">
    <source>
        <dbReference type="SAM" id="Phobius"/>
    </source>
</evidence>
<accession>A0A450VFD0</accession>
<name>A0A450VFD0_9GAMM</name>
<dbReference type="EMBL" id="CAADFI010000353">
    <property type="protein sequence ID" value="VFK03431.1"/>
    <property type="molecule type" value="Genomic_DNA"/>
</dbReference>
<evidence type="ECO:0000313" key="2">
    <source>
        <dbReference type="EMBL" id="VFK03431.1"/>
    </source>
</evidence>
<keyword evidence="1" id="KW-0472">Membrane</keyword>